<accession>A0A0A9GT94</accession>
<evidence type="ECO:0000313" key="2">
    <source>
        <dbReference type="EMBL" id="JAE25781.1"/>
    </source>
</evidence>
<feature type="compositionally biased region" description="Polar residues" evidence="1">
    <location>
        <begin position="54"/>
        <end position="69"/>
    </location>
</feature>
<protein>
    <submittedName>
        <fullName evidence="2">Uncharacterized protein</fullName>
    </submittedName>
</protein>
<name>A0A0A9GT94_ARUDO</name>
<organism evidence="2">
    <name type="scientific">Arundo donax</name>
    <name type="common">Giant reed</name>
    <name type="synonym">Donax arundinaceus</name>
    <dbReference type="NCBI Taxonomy" id="35708"/>
    <lineage>
        <taxon>Eukaryota</taxon>
        <taxon>Viridiplantae</taxon>
        <taxon>Streptophyta</taxon>
        <taxon>Embryophyta</taxon>
        <taxon>Tracheophyta</taxon>
        <taxon>Spermatophyta</taxon>
        <taxon>Magnoliopsida</taxon>
        <taxon>Liliopsida</taxon>
        <taxon>Poales</taxon>
        <taxon>Poaceae</taxon>
        <taxon>PACMAD clade</taxon>
        <taxon>Arundinoideae</taxon>
        <taxon>Arundineae</taxon>
        <taxon>Arundo</taxon>
    </lineage>
</organism>
<reference evidence="2" key="1">
    <citation type="submission" date="2014-09" db="EMBL/GenBank/DDBJ databases">
        <authorList>
            <person name="Magalhaes I.L.F."/>
            <person name="Oliveira U."/>
            <person name="Santos F.R."/>
            <person name="Vidigal T.H.D.A."/>
            <person name="Brescovit A.D."/>
            <person name="Santos A.J."/>
        </authorList>
    </citation>
    <scope>NUCLEOTIDE SEQUENCE</scope>
    <source>
        <tissue evidence="2">Shoot tissue taken approximately 20 cm above the soil surface</tissue>
    </source>
</reference>
<reference evidence="2" key="2">
    <citation type="journal article" date="2015" name="Data Brief">
        <title>Shoot transcriptome of the giant reed, Arundo donax.</title>
        <authorList>
            <person name="Barrero R.A."/>
            <person name="Guerrero F.D."/>
            <person name="Moolhuijzen P."/>
            <person name="Goolsby J.A."/>
            <person name="Tidwell J."/>
            <person name="Bellgard S.E."/>
            <person name="Bellgard M.I."/>
        </authorList>
    </citation>
    <scope>NUCLEOTIDE SEQUENCE</scope>
    <source>
        <tissue evidence="2">Shoot tissue taken approximately 20 cm above the soil surface</tissue>
    </source>
</reference>
<dbReference type="AlphaFoldDB" id="A0A0A9GT94"/>
<sequence length="69" mass="7850">MQRSAASTWWNGGGPLIRRWQWEAGWQHGVTKKVPSGAAQERSSERQQHPWRSPCSTTKTEYSSDAATY</sequence>
<proteinExistence type="predicted"/>
<evidence type="ECO:0000256" key="1">
    <source>
        <dbReference type="SAM" id="MobiDB-lite"/>
    </source>
</evidence>
<dbReference type="EMBL" id="GBRH01172115">
    <property type="protein sequence ID" value="JAE25781.1"/>
    <property type="molecule type" value="Transcribed_RNA"/>
</dbReference>
<feature type="region of interest" description="Disordered" evidence="1">
    <location>
        <begin position="31"/>
        <end position="69"/>
    </location>
</feature>